<dbReference type="EMBL" id="PDJI01000004">
    <property type="protein sequence ID" value="PFG38271.1"/>
    <property type="molecule type" value="Genomic_DNA"/>
</dbReference>
<feature type="domain" description="Metallo-beta-lactamase" evidence="1">
    <location>
        <begin position="74"/>
        <end position="242"/>
    </location>
</feature>
<dbReference type="Proteomes" id="UP000222106">
    <property type="component" value="Unassembled WGS sequence"/>
</dbReference>
<evidence type="ECO:0000259" key="1">
    <source>
        <dbReference type="SMART" id="SM00849"/>
    </source>
</evidence>
<evidence type="ECO:0000313" key="3">
    <source>
        <dbReference type="Proteomes" id="UP000222106"/>
    </source>
</evidence>
<proteinExistence type="predicted"/>
<comment type="caution">
    <text evidence="2">The sequence shown here is derived from an EMBL/GenBank/DDBJ whole genome shotgun (WGS) entry which is preliminary data.</text>
</comment>
<dbReference type="PANTHER" id="PTHR36839">
    <property type="entry name" value="METALLO-BETA-LACTAMASE FAMILY PROTEIN (AFU_ORTHOLOGUE AFUA_5G12770)"/>
    <property type="match status" value="1"/>
</dbReference>
<sequence length="273" mass="29818">MTVWICRTCAVEHADTDSPPEICEICDDERQWVPATGQSWTTLEEMAELGHLVAMHEVEPGLFGLVAEPHVGIGQQALLACTPEGNVLWDPIGFIDDDSVRRVRREGEVVAIVASHPHMFGAQVEWSRALGDVPVLVNQADARWLAREDDVVRFWSGRVSPVSGVVVHQIGGHFPGNAVATWRGADGVGVLLCGDTIGPNPDRETVAFMRSYPNRIPLSGAVAQRVARDVLQLDFDRIYGNFGNTIPQGGKSAVRRSAARHAAWVRGDHDHLT</sequence>
<gene>
    <name evidence="2" type="ORF">ATJ97_0744</name>
</gene>
<dbReference type="InterPro" id="IPR036866">
    <property type="entry name" value="RibonucZ/Hydroxyglut_hydro"/>
</dbReference>
<dbReference type="OrthoDB" id="2373347at2"/>
<dbReference type="PANTHER" id="PTHR36839:SF1">
    <property type="entry name" value="METALLO-BETA-LACTAMASE FAMILY PROTEIN (AFU_ORTHOLOGUE AFUA_5G12770)"/>
    <property type="match status" value="1"/>
</dbReference>
<reference evidence="2 3" key="1">
    <citation type="submission" date="2017-10" db="EMBL/GenBank/DDBJ databases">
        <title>Sequencing the genomes of 1000 actinobacteria strains.</title>
        <authorList>
            <person name="Klenk H.-P."/>
        </authorList>
    </citation>
    <scope>NUCLEOTIDE SEQUENCE [LARGE SCALE GENOMIC DNA]</scope>
    <source>
        <strain evidence="2 3">DSM 21838</strain>
    </source>
</reference>
<dbReference type="SMART" id="SM00849">
    <property type="entry name" value="Lactamase_B"/>
    <property type="match status" value="1"/>
</dbReference>
<protein>
    <submittedName>
        <fullName evidence="2">Metallo-beta-lactamase superfamily protein</fullName>
    </submittedName>
</protein>
<dbReference type="SUPFAM" id="SSF56281">
    <property type="entry name" value="Metallo-hydrolase/oxidoreductase"/>
    <property type="match status" value="1"/>
</dbReference>
<organism evidence="2 3">
    <name type="scientific">Georgenia soli</name>
    <dbReference type="NCBI Taxonomy" id="638953"/>
    <lineage>
        <taxon>Bacteria</taxon>
        <taxon>Bacillati</taxon>
        <taxon>Actinomycetota</taxon>
        <taxon>Actinomycetes</taxon>
        <taxon>Micrococcales</taxon>
        <taxon>Bogoriellaceae</taxon>
        <taxon>Georgenia</taxon>
    </lineage>
</organism>
<dbReference type="InterPro" id="IPR001279">
    <property type="entry name" value="Metallo-B-lactamas"/>
</dbReference>
<dbReference type="AlphaFoldDB" id="A0A2A9EIC3"/>
<name>A0A2A9EIC3_9MICO</name>
<dbReference type="RefSeq" id="WP_098482575.1">
    <property type="nucleotide sequence ID" value="NZ_PDJI01000004.1"/>
</dbReference>
<keyword evidence="3" id="KW-1185">Reference proteome</keyword>
<evidence type="ECO:0000313" key="2">
    <source>
        <dbReference type="EMBL" id="PFG38271.1"/>
    </source>
</evidence>
<dbReference type="Gene3D" id="3.60.15.10">
    <property type="entry name" value="Ribonuclease Z/Hydroxyacylglutathione hydrolase-like"/>
    <property type="match status" value="1"/>
</dbReference>
<accession>A0A2A9EIC3</accession>